<evidence type="ECO:0000313" key="9">
    <source>
        <dbReference type="Proteomes" id="UP000006546"/>
    </source>
</evidence>
<evidence type="ECO:0000256" key="5">
    <source>
        <dbReference type="ARBA" id="ARBA00023136"/>
    </source>
</evidence>
<dbReference type="OrthoDB" id="3177666at2"/>
<keyword evidence="2" id="KW-0813">Transport</keyword>
<keyword evidence="5 6" id="KW-0472">Membrane</keyword>
<feature type="transmembrane region" description="Helical" evidence="6">
    <location>
        <begin position="314"/>
        <end position="336"/>
    </location>
</feature>
<keyword evidence="4 6" id="KW-1133">Transmembrane helix</keyword>
<reference evidence="9" key="1">
    <citation type="submission" date="2011-04" db="EMBL/GenBank/DDBJ databases">
        <title>The complete genome of Treponema brennaborense DSM 12168.</title>
        <authorList>
            <person name="Lucas S."/>
            <person name="Han J."/>
            <person name="Lapidus A."/>
            <person name="Bruce D."/>
            <person name="Goodwin L."/>
            <person name="Pitluck S."/>
            <person name="Peters L."/>
            <person name="Kyrpides N."/>
            <person name="Mavromatis K."/>
            <person name="Ivanova N."/>
            <person name="Mikhailova N."/>
            <person name="Pagani I."/>
            <person name="Teshima H."/>
            <person name="Detter J.C."/>
            <person name="Tapia R."/>
            <person name="Han C."/>
            <person name="Land M."/>
            <person name="Hauser L."/>
            <person name="Markowitz V."/>
            <person name="Cheng J.-F."/>
            <person name="Hugenholtz P."/>
            <person name="Woyke T."/>
            <person name="Wu D."/>
            <person name="Gronow S."/>
            <person name="Wellnitz S."/>
            <person name="Brambilla E."/>
            <person name="Klenk H.-P."/>
            <person name="Eisen J.A."/>
        </authorList>
    </citation>
    <scope>NUCLEOTIDE SEQUENCE [LARGE SCALE GENOMIC DNA]</scope>
    <source>
        <strain evidence="9">DSM 12168 / CIP 105900 / DD5/3</strain>
    </source>
</reference>
<comment type="subcellular location">
    <subcellularLocation>
        <location evidence="1">Membrane</location>
        <topology evidence="1">Multi-pass membrane protein</topology>
    </subcellularLocation>
</comment>
<evidence type="ECO:0000256" key="1">
    <source>
        <dbReference type="ARBA" id="ARBA00004141"/>
    </source>
</evidence>
<sequence length="340" mass="36194">MKSKNAAAWAAQFVKREAVLCAAVVLAAVSTCVVRPSLAAVNAAIDRRVLALLFCLMLIIQAFRSLSVLDAAADFLLKRCAGVRSVYAAFVALIFASSLFVTNDVALLTFVPVSLAVCRRSGIDPVPLVILETLAANLGSCVTPMGNPQNLFLYSFYRMEPAAYTVALAVILLAVFRVVDYPVCMALSAAVVAVCNFRLFARVDYGLLLTFAAFFLFTENISLLPDISAALQSALDSRFAVYMGGIAASQVISNVPAALLLSGFTDYGRELLLGVNVGGLGTLIASLASVISYKLYSAAAAETEDARAHGSGRYLLQFTVYNLIFLAVLIPLVYVLSLRG</sequence>
<feature type="transmembrane region" description="Helical" evidence="6">
    <location>
        <begin position="271"/>
        <end position="293"/>
    </location>
</feature>
<evidence type="ECO:0000256" key="3">
    <source>
        <dbReference type="ARBA" id="ARBA00022692"/>
    </source>
</evidence>
<dbReference type="PANTHER" id="PTHR43568:SF1">
    <property type="entry name" value="P PROTEIN"/>
    <property type="match status" value="1"/>
</dbReference>
<dbReference type="InterPro" id="IPR051475">
    <property type="entry name" value="Diverse_Ion_Transporter"/>
</dbReference>
<evidence type="ECO:0000259" key="7">
    <source>
        <dbReference type="Pfam" id="PF03600"/>
    </source>
</evidence>
<evidence type="ECO:0000256" key="6">
    <source>
        <dbReference type="SAM" id="Phobius"/>
    </source>
</evidence>
<dbReference type="KEGG" id="tbe:Trebr_0434"/>
<evidence type="ECO:0000256" key="4">
    <source>
        <dbReference type="ARBA" id="ARBA00022989"/>
    </source>
</evidence>
<gene>
    <name evidence="8" type="ordered locus">Trebr_0434</name>
</gene>
<keyword evidence="9" id="KW-1185">Reference proteome</keyword>
<feature type="transmembrane region" description="Helical" evidence="6">
    <location>
        <begin position="207"/>
        <end position="227"/>
    </location>
</feature>
<dbReference type="InterPro" id="IPR004680">
    <property type="entry name" value="Cit_transptr-like_dom"/>
</dbReference>
<dbReference type="Proteomes" id="UP000006546">
    <property type="component" value="Chromosome"/>
</dbReference>
<name>F4LNM4_TREBD</name>
<keyword evidence="3 6" id="KW-0812">Transmembrane</keyword>
<dbReference type="RefSeq" id="WP_013757597.1">
    <property type="nucleotide sequence ID" value="NC_015500.1"/>
</dbReference>
<dbReference type="HOGENOM" id="CLU_063025_0_0_12"/>
<dbReference type="Pfam" id="PF03600">
    <property type="entry name" value="CitMHS"/>
    <property type="match status" value="1"/>
</dbReference>
<feature type="transmembrane region" description="Helical" evidence="6">
    <location>
        <begin position="156"/>
        <end position="176"/>
    </location>
</feature>
<feature type="domain" description="Citrate transporter-like" evidence="7">
    <location>
        <begin position="23"/>
        <end position="261"/>
    </location>
</feature>
<accession>F4LNM4</accession>
<proteinExistence type="predicted"/>
<dbReference type="STRING" id="906968.Trebr_0434"/>
<evidence type="ECO:0000256" key="2">
    <source>
        <dbReference type="ARBA" id="ARBA00022448"/>
    </source>
</evidence>
<evidence type="ECO:0000313" key="8">
    <source>
        <dbReference type="EMBL" id="AEE15878.1"/>
    </source>
</evidence>
<feature type="transmembrane region" description="Helical" evidence="6">
    <location>
        <begin position="239"/>
        <end position="259"/>
    </location>
</feature>
<dbReference type="eggNOG" id="COG1055">
    <property type="taxonomic scope" value="Bacteria"/>
</dbReference>
<dbReference type="GO" id="GO:0016020">
    <property type="term" value="C:membrane"/>
    <property type="evidence" value="ECO:0007669"/>
    <property type="project" value="UniProtKB-SubCell"/>
</dbReference>
<dbReference type="AlphaFoldDB" id="F4LNM4"/>
<protein>
    <submittedName>
        <fullName evidence="8">Citrate transporter</fullName>
    </submittedName>
</protein>
<feature type="transmembrane region" description="Helical" evidence="6">
    <location>
        <begin position="49"/>
        <end position="69"/>
    </location>
</feature>
<organism evidence="8 9">
    <name type="scientific">Treponema brennaborense (strain DSM 12168 / CIP 105900 / DD5/3)</name>
    <dbReference type="NCBI Taxonomy" id="906968"/>
    <lineage>
        <taxon>Bacteria</taxon>
        <taxon>Pseudomonadati</taxon>
        <taxon>Spirochaetota</taxon>
        <taxon>Spirochaetia</taxon>
        <taxon>Spirochaetales</taxon>
        <taxon>Treponemataceae</taxon>
        <taxon>Treponema</taxon>
    </lineage>
</organism>
<dbReference type="PANTHER" id="PTHR43568">
    <property type="entry name" value="P PROTEIN"/>
    <property type="match status" value="1"/>
</dbReference>
<dbReference type="EMBL" id="CP002696">
    <property type="protein sequence ID" value="AEE15878.1"/>
    <property type="molecule type" value="Genomic_DNA"/>
</dbReference>
<feature type="transmembrane region" description="Helical" evidence="6">
    <location>
        <begin position="81"/>
        <end position="101"/>
    </location>
</feature>
<dbReference type="GO" id="GO:0055085">
    <property type="term" value="P:transmembrane transport"/>
    <property type="evidence" value="ECO:0007669"/>
    <property type="project" value="InterPro"/>
</dbReference>